<name>A0A6A6AUJ2_9PLEO</name>
<evidence type="ECO:0000256" key="1">
    <source>
        <dbReference type="SAM" id="MobiDB-lite"/>
    </source>
</evidence>
<dbReference type="RefSeq" id="XP_033528991.1">
    <property type="nucleotide sequence ID" value="XM_033671966.1"/>
</dbReference>
<dbReference type="AlphaFoldDB" id="A0A6A6AUJ2"/>
<organism evidence="2 3">
    <name type="scientific">Dothidotthia symphoricarpi CBS 119687</name>
    <dbReference type="NCBI Taxonomy" id="1392245"/>
    <lineage>
        <taxon>Eukaryota</taxon>
        <taxon>Fungi</taxon>
        <taxon>Dikarya</taxon>
        <taxon>Ascomycota</taxon>
        <taxon>Pezizomycotina</taxon>
        <taxon>Dothideomycetes</taxon>
        <taxon>Pleosporomycetidae</taxon>
        <taxon>Pleosporales</taxon>
        <taxon>Dothidotthiaceae</taxon>
        <taxon>Dothidotthia</taxon>
    </lineage>
</organism>
<evidence type="ECO:0000313" key="2">
    <source>
        <dbReference type="EMBL" id="KAF2134604.1"/>
    </source>
</evidence>
<dbReference type="Proteomes" id="UP000799771">
    <property type="component" value="Unassembled WGS sequence"/>
</dbReference>
<reference evidence="2" key="1">
    <citation type="journal article" date="2020" name="Stud. Mycol.">
        <title>101 Dothideomycetes genomes: a test case for predicting lifestyles and emergence of pathogens.</title>
        <authorList>
            <person name="Haridas S."/>
            <person name="Albert R."/>
            <person name="Binder M."/>
            <person name="Bloem J."/>
            <person name="Labutti K."/>
            <person name="Salamov A."/>
            <person name="Andreopoulos B."/>
            <person name="Baker S."/>
            <person name="Barry K."/>
            <person name="Bills G."/>
            <person name="Bluhm B."/>
            <person name="Cannon C."/>
            <person name="Castanera R."/>
            <person name="Culley D."/>
            <person name="Daum C."/>
            <person name="Ezra D."/>
            <person name="Gonzalez J."/>
            <person name="Henrissat B."/>
            <person name="Kuo A."/>
            <person name="Liang C."/>
            <person name="Lipzen A."/>
            <person name="Lutzoni F."/>
            <person name="Magnuson J."/>
            <person name="Mondo S."/>
            <person name="Nolan M."/>
            <person name="Ohm R."/>
            <person name="Pangilinan J."/>
            <person name="Park H.-J."/>
            <person name="Ramirez L."/>
            <person name="Alfaro M."/>
            <person name="Sun H."/>
            <person name="Tritt A."/>
            <person name="Yoshinaga Y."/>
            <person name="Zwiers L.-H."/>
            <person name="Turgeon B."/>
            <person name="Goodwin S."/>
            <person name="Spatafora J."/>
            <person name="Crous P."/>
            <person name="Grigoriev I."/>
        </authorList>
    </citation>
    <scope>NUCLEOTIDE SEQUENCE</scope>
    <source>
        <strain evidence="2">CBS 119687</strain>
    </source>
</reference>
<evidence type="ECO:0000313" key="3">
    <source>
        <dbReference type="Proteomes" id="UP000799771"/>
    </source>
</evidence>
<sequence length="254" mass="28038">MCRTTLTSYTFCKHTTSTLNPCPHPSPTCPDQHTPDVLQAPKWCPTCDPWKGFDAPSPAPAPLAAPKIPRRDGEPPPSVLYWGRVSLYDVQRREKIKRGLLGCAVGGRVVGREWGGGEEGEEEEEEEVSDDGEGEEDVQEGWSRPKWERGEFWRARGSLRGRGGREGLKYYQGRGVEGAGDADAVVEGPVEAQVEVPVEIRVEVPEEVPVEILEEVPPAEIPPVDIPPVEVPVEIPVEMVYEQEEQIEKEGEGP</sequence>
<gene>
    <name evidence="2" type="ORF">P153DRAFT_402353</name>
</gene>
<accession>A0A6A6AUJ2</accession>
<keyword evidence="3" id="KW-1185">Reference proteome</keyword>
<dbReference type="GeneID" id="54412398"/>
<proteinExistence type="predicted"/>
<protein>
    <submittedName>
        <fullName evidence="2">Uncharacterized protein</fullName>
    </submittedName>
</protein>
<feature type="region of interest" description="Disordered" evidence="1">
    <location>
        <begin position="111"/>
        <end position="143"/>
    </location>
</feature>
<feature type="compositionally biased region" description="Acidic residues" evidence="1">
    <location>
        <begin position="116"/>
        <end position="139"/>
    </location>
</feature>
<dbReference type="EMBL" id="ML977497">
    <property type="protein sequence ID" value="KAF2134604.1"/>
    <property type="molecule type" value="Genomic_DNA"/>
</dbReference>